<dbReference type="STRING" id="1280952.HJA_13415"/>
<dbReference type="InterPro" id="IPR000917">
    <property type="entry name" value="Sulfatase_N"/>
</dbReference>
<dbReference type="SUPFAM" id="SSF53649">
    <property type="entry name" value="Alkaline phosphatase-like"/>
    <property type="match status" value="1"/>
</dbReference>
<dbReference type="PANTHER" id="PTHR42693">
    <property type="entry name" value="ARYLSULFATASE FAMILY MEMBER"/>
    <property type="match status" value="1"/>
</dbReference>
<comment type="caution">
    <text evidence="6">The sequence shown here is derived from an EMBL/GenBank/DDBJ whole genome shotgun (WGS) entry which is preliminary data.</text>
</comment>
<keyword evidence="7" id="KW-1185">Reference proteome</keyword>
<keyword evidence="2" id="KW-0479">Metal-binding</keyword>
<evidence type="ECO:0000256" key="1">
    <source>
        <dbReference type="ARBA" id="ARBA00008779"/>
    </source>
</evidence>
<dbReference type="Proteomes" id="UP000024816">
    <property type="component" value="Unassembled WGS sequence"/>
</dbReference>
<keyword evidence="4" id="KW-0106">Calcium</keyword>
<evidence type="ECO:0000313" key="7">
    <source>
        <dbReference type="Proteomes" id="UP000024816"/>
    </source>
</evidence>
<dbReference type="eggNOG" id="COG3119">
    <property type="taxonomic scope" value="Bacteria"/>
</dbReference>
<gene>
    <name evidence="6" type="ORF">HJA_13415</name>
</gene>
<dbReference type="PROSITE" id="PS00149">
    <property type="entry name" value="SULFATASE_2"/>
    <property type="match status" value="1"/>
</dbReference>
<dbReference type="Pfam" id="PF00884">
    <property type="entry name" value="Sulfatase"/>
    <property type="match status" value="1"/>
</dbReference>
<organism evidence="6 7">
    <name type="scientific">Hyphomonas jannaschiana VP2</name>
    <dbReference type="NCBI Taxonomy" id="1280952"/>
    <lineage>
        <taxon>Bacteria</taxon>
        <taxon>Pseudomonadati</taxon>
        <taxon>Pseudomonadota</taxon>
        <taxon>Alphaproteobacteria</taxon>
        <taxon>Hyphomonadales</taxon>
        <taxon>Hyphomonadaceae</taxon>
        <taxon>Hyphomonas</taxon>
    </lineage>
</organism>
<dbReference type="AlphaFoldDB" id="A0A059F9J0"/>
<dbReference type="PATRIC" id="fig|1280952.3.peg.2685"/>
<dbReference type="PROSITE" id="PS00523">
    <property type="entry name" value="SULFATASE_1"/>
    <property type="match status" value="1"/>
</dbReference>
<proteinExistence type="inferred from homology"/>
<name>A0A059F9J0_9PROT</name>
<evidence type="ECO:0000313" key="6">
    <source>
        <dbReference type="EMBL" id="KCZ87203.1"/>
    </source>
</evidence>
<dbReference type="Gene3D" id="3.30.1120.10">
    <property type="match status" value="1"/>
</dbReference>
<comment type="similarity">
    <text evidence="1">Belongs to the sulfatase family.</text>
</comment>
<sequence>MLKRILIGGASLLIVFGALAWFNKTAIILFIASNSGQRDVAPYQSVVWDHGPATSQPANADRPPNIIFIVADDLGINDISTFGGGVAGGRLPTPNIDRLAARGAIFQQAYSGTGTCAPSRAMLMTGRYPTRTGFEFTPTPDGMGRVISMVGNDMDTGLPPIEWNQQADEGGVPFEAQGLPGEEVTVAELLKDAGYHTIHIGKWHLGRSEESRPTAQGFDESLLMASGLYLPEDDPDVVNAKLDFDPIDKFLWARMQYAASYNNGDWFEPGGYLTDYWTDEASKVIEANRDRPFFLYLAHWGVHTPLQATREDYEAVGDIQPERLRVYAAMIRALDRSVGRIMDKLEEEGLSDNTVIVFTSDNGGAGYIGLPEVNAPYRGWKITLFEGGIRVPMFVSWPGKIPAGTQIDTPVAHVDLMPTLASIAGEALPEGLVVDGEDLLPVSMGQGGVSRLDNAIFWSSGYYRVVRAGDWKLQVNGRQQKAWLFNLAEDPTEQTNLAETEPGKVAELQALIDAHWANARPPLYPYTVESPIMIDKTAAETFEAGDEYVYWPN</sequence>
<evidence type="ECO:0000256" key="3">
    <source>
        <dbReference type="ARBA" id="ARBA00022801"/>
    </source>
</evidence>
<dbReference type="CDD" id="cd16144">
    <property type="entry name" value="ARS_like"/>
    <property type="match status" value="1"/>
</dbReference>
<dbReference type="RefSeq" id="WP_199285803.1">
    <property type="nucleotide sequence ID" value="NZ_ARYJ01000009.1"/>
</dbReference>
<dbReference type="InterPro" id="IPR024607">
    <property type="entry name" value="Sulfatase_CS"/>
</dbReference>
<reference evidence="6 7" key="1">
    <citation type="journal article" date="2014" name="Antonie Van Leeuwenhoek">
        <title>Hyphomonas beringensis sp. nov. and Hyphomonas chukchiensis sp. nov., isolated from surface seawater of the Bering Sea and Chukchi Sea.</title>
        <authorList>
            <person name="Li C."/>
            <person name="Lai Q."/>
            <person name="Li G."/>
            <person name="Dong C."/>
            <person name="Wang J."/>
            <person name="Liao Y."/>
            <person name="Shao Z."/>
        </authorList>
    </citation>
    <scope>NUCLEOTIDE SEQUENCE [LARGE SCALE GENOMIC DNA]</scope>
    <source>
        <strain evidence="6 7">VP2</strain>
    </source>
</reference>
<dbReference type="EMBL" id="ARYJ01000009">
    <property type="protein sequence ID" value="KCZ87203.1"/>
    <property type="molecule type" value="Genomic_DNA"/>
</dbReference>
<protein>
    <submittedName>
        <fullName evidence="6">Sulfatase family protein</fullName>
    </submittedName>
</protein>
<dbReference type="Gene3D" id="3.40.720.10">
    <property type="entry name" value="Alkaline Phosphatase, subunit A"/>
    <property type="match status" value="1"/>
</dbReference>
<dbReference type="InterPro" id="IPR017850">
    <property type="entry name" value="Alkaline_phosphatase_core_sf"/>
</dbReference>
<accession>A0A059F9J0</accession>
<dbReference type="GO" id="GO:0004065">
    <property type="term" value="F:arylsulfatase activity"/>
    <property type="evidence" value="ECO:0007669"/>
    <property type="project" value="TreeGrafter"/>
</dbReference>
<evidence type="ECO:0000256" key="2">
    <source>
        <dbReference type="ARBA" id="ARBA00022723"/>
    </source>
</evidence>
<dbReference type="InterPro" id="IPR050738">
    <property type="entry name" value="Sulfatase"/>
</dbReference>
<dbReference type="GO" id="GO:0046872">
    <property type="term" value="F:metal ion binding"/>
    <property type="evidence" value="ECO:0007669"/>
    <property type="project" value="UniProtKB-KW"/>
</dbReference>
<keyword evidence="3" id="KW-0378">Hydrolase</keyword>
<feature type="domain" description="Sulfatase N-terminal" evidence="5">
    <location>
        <begin position="64"/>
        <end position="425"/>
    </location>
</feature>
<evidence type="ECO:0000256" key="4">
    <source>
        <dbReference type="ARBA" id="ARBA00022837"/>
    </source>
</evidence>
<evidence type="ECO:0000259" key="5">
    <source>
        <dbReference type="Pfam" id="PF00884"/>
    </source>
</evidence>
<dbReference type="PANTHER" id="PTHR42693:SF53">
    <property type="entry name" value="ENDO-4-O-SULFATASE"/>
    <property type="match status" value="1"/>
</dbReference>